<dbReference type="InterPro" id="IPR050235">
    <property type="entry name" value="CK1_Ser-Thr_kinase"/>
</dbReference>
<dbReference type="SUPFAM" id="SSF56112">
    <property type="entry name" value="Protein kinase-like (PK-like)"/>
    <property type="match status" value="1"/>
</dbReference>
<dbReference type="Proteomes" id="UP000428333">
    <property type="component" value="Linkage Group LG08"/>
</dbReference>
<evidence type="ECO:0000256" key="5">
    <source>
        <dbReference type="ARBA" id="ARBA00022777"/>
    </source>
</evidence>
<dbReference type="Gene3D" id="1.10.510.10">
    <property type="entry name" value="Transferase(Phosphotransferase) domain 1"/>
    <property type="match status" value="1"/>
</dbReference>
<organism evidence="10 11">
    <name type="scientific">Rhododendron williamsianum</name>
    <dbReference type="NCBI Taxonomy" id="262921"/>
    <lineage>
        <taxon>Eukaryota</taxon>
        <taxon>Viridiplantae</taxon>
        <taxon>Streptophyta</taxon>
        <taxon>Embryophyta</taxon>
        <taxon>Tracheophyta</taxon>
        <taxon>Spermatophyta</taxon>
        <taxon>Magnoliopsida</taxon>
        <taxon>eudicotyledons</taxon>
        <taxon>Gunneridae</taxon>
        <taxon>Pentapetalae</taxon>
        <taxon>asterids</taxon>
        <taxon>Ericales</taxon>
        <taxon>Ericaceae</taxon>
        <taxon>Ericoideae</taxon>
        <taxon>Rhodoreae</taxon>
        <taxon>Rhododendron</taxon>
    </lineage>
</organism>
<name>A0A6A4LBZ1_9ERIC</name>
<evidence type="ECO:0000256" key="4">
    <source>
        <dbReference type="ARBA" id="ARBA00022741"/>
    </source>
</evidence>
<evidence type="ECO:0000259" key="9">
    <source>
        <dbReference type="PROSITE" id="PS50011"/>
    </source>
</evidence>
<protein>
    <recommendedName>
        <fullName evidence="2">non-specific serine/threonine protein kinase</fullName>
        <ecNumber evidence="2">2.7.11.1</ecNumber>
    </recommendedName>
</protein>
<dbReference type="EMBL" id="QEFC01002169">
    <property type="protein sequence ID" value="KAE9453481.1"/>
    <property type="molecule type" value="Genomic_DNA"/>
</dbReference>
<dbReference type="Gene3D" id="3.30.200.20">
    <property type="entry name" value="Phosphorylase Kinase, domain 1"/>
    <property type="match status" value="1"/>
</dbReference>
<dbReference type="InterPro" id="IPR011009">
    <property type="entry name" value="Kinase-like_dom_sf"/>
</dbReference>
<evidence type="ECO:0000256" key="3">
    <source>
        <dbReference type="ARBA" id="ARBA00022679"/>
    </source>
</evidence>
<keyword evidence="4 7" id="KW-0547">Nucleotide-binding</keyword>
<dbReference type="OrthoDB" id="1932208at2759"/>
<dbReference type="InterPro" id="IPR017441">
    <property type="entry name" value="Protein_kinase_ATP_BS"/>
</dbReference>
<keyword evidence="11" id="KW-1185">Reference proteome</keyword>
<dbReference type="InterPro" id="IPR008271">
    <property type="entry name" value="Ser/Thr_kinase_AS"/>
</dbReference>
<feature type="compositionally biased region" description="Basic and acidic residues" evidence="8">
    <location>
        <begin position="79"/>
        <end position="119"/>
    </location>
</feature>
<evidence type="ECO:0000313" key="10">
    <source>
        <dbReference type="EMBL" id="KAE9453481.1"/>
    </source>
</evidence>
<dbReference type="GO" id="GO:0005524">
    <property type="term" value="F:ATP binding"/>
    <property type="evidence" value="ECO:0007669"/>
    <property type="project" value="UniProtKB-UniRule"/>
</dbReference>
<gene>
    <name evidence="10" type="ORF">C3L33_14664</name>
</gene>
<feature type="non-terminal residue" evidence="10">
    <location>
        <position position="1"/>
    </location>
</feature>
<dbReference type="CDD" id="cd14016">
    <property type="entry name" value="STKc_CK1"/>
    <property type="match status" value="1"/>
</dbReference>
<evidence type="ECO:0000256" key="8">
    <source>
        <dbReference type="SAM" id="MobiDB-lite"/>
    </source>
</evidence>
<dbReference type="SMART" id="SM00220">
    <property type="entry name" value="S_TKc"/>
    <property type="match status" value="1"/>
</dbReference>
<dbReference type="InterPro" id="IPR055900">
    <property type="entry name" value="DUF7477"/>
</dbReference>
<sequence>MPVARSGARRGRGAKQQPQPQPQQRKPNSINPIENGEAAIATRTRRRSAAAAAAPKGNEDAFQPVNENVVAAAVAPAEVRGENDRVLAEPPRGKEEEEVAEKAMDDSGGRSGDKGHAGEDEGSTAPLPEKVQVGGSPWYRVERKLGKGGFGQVFVGRRVTGGTSDRTGAGAAEVALKFEHRSSKGCNYGPPYEWQVYNSLGGSHGVPRVHYKGRQGDFYIMVMDMLGPSLWDVWNNNSHTMSIEMVACIAIEAISILEKMHSRGELLAYWIWFLSSQVMYQVSIGMEVTNEVYSLSCKLEVLLLKVGTLESAHPASTTLQFSSTAVRPCSLQQELWYVHGDVKPENFLLGPPGTPDEKKLFLVDLGLATRWRDVSTGLHVDYDQRPDVFRGTVRYASVHAHLGRIGSRRDDLESLAYTLIFLLRGRLPWQGYQGEHKGFLVCKKKMATSPENLCCFCPQPFRLFVEYVVNLKFDEEPNYAKYVSLFDGIIAPNPDIRPINTDGAQKRGRLTLEDEDDEQPKKKVRMGMPATQWISVYNARRPMKQRYHYNVADARLIQHIEKGYEDGLFISCVASSQNLWALIMDAGTGFTSQVHELSPYFLHKEWIMEQWEKNYYISSIAGATNGSSLVVMSKGFSEQVVELDFLYPSEGIHRRWDSGFRITATAATWDQAAFVLSVPRRKPADETQETLREMGKKSLYCIRMLWSYSFIIYGKINAGKSLDAILETLSQLYSTSRLIGEQQNLVFCSGIQAGEILMNPNFNNYNCISAQ</sequence>
<feature type="compositionally biased region" description="Low complexity" evidence="8">
    <location>
        <begin position="64"/>
        <end position="78"/>
    </location>
</feature>
<feature type="binding site" evidence="7">
    <location>
        <position position="177"/>
    </location>
    <ligand>
        <name>ATP</name>
        <dbReference type="ChEBI" id="CHEBI:30616"/>
    </ligand>
</feature>
<comment type="caution">
    <text evidence="10">The sequence shown here is derived from an EMBL/GenBank/DDBJ whole genome shotgun (WGS) entry which is preliminary data.</text>
</comment>
<dbReference type="InterPro" id="IPR000719">
    <property type="entry name" value="Prot_kinase_dom"/>
</dbReference>
<feature type="domain" description="Protein kinase" evidence="9">
    <location>
        <begin position="139"/>
        <end position="512"/>
    </location>
</feature>
<comment type="similarity">
    <text evidence="1">Belongs to the protein kinase superfamily. CK1 Ser/Thr protein kinase family. Casein kinase I subfamily.</text>
</comment>
<dbReference type="AlphaFoldDB" id="A0A6A4LBZ1"/>
<evidence type="ECO:0000256" key="2">
    <source>
        <dbReference type="ARBA" id="ARBA00012513"/>
    </source>
</evidence>
<evidence type="ECO:0000256" key="6">
    <source>
        <dbReference type="ARBA" id="ARBA00022840"/>
    </source>
</evidence>
<evidence type="ECO:0000256" key="1">
    <source>
        <dbReference type="ARBA" id="ARBA00005926"/>
    </source>
</evidence>
<dbReference type="PROSITE" id="PS00108">
    <property type="entry name" value="PROTEIN_KINASE_ST"/>
    <property type="match status" value="1"/>
</dbReference>
<dbReference type="EC" id="2.7.11.1" evidence="2"/>
<feature type="compositionally biased region" description="Low complexity" evidence="8">
    <location>
        <begin position="14"/>
        <end position="27"/>
    </location>
</feature>
<reference evidence="10 11" key="1">
    <citation type="journal article" date="2019" name="Genome Biol. Evol.">
        <title>The Rhododendron genome and chromosomal organization provide insight into shared whole-genome duplications across the heath family (Ericaceae).</title>
        <authorList>
            <person name="Soza V.L."/>
            <person name="Lindsley D."/>
            <person name="Waalkes A."/>
            <person name="Ramage E."/>
            <person name="Patwardhan R.P."/>
            <person name="Burton J.N."/>
            <person name="Adey A."/>
            <person name="Kumar A."/>
            <person name="Qiu R."/>
            <person name="Shendure J."/>
            <person name="Hall B."/>
        </authorList>
    </citation>
    <scope>NUCLEOTIDE SEQUENCE [LARGE SCALE GENOMIC DNA]</scope>
    <source>
        <strain evidence="10">RSF 1966-606</strain>
    </source>
</reference>
<dbReference type="PROSITE" id="PS50011">
    <property type="entry name" value="PROTEIN_KINASE_DOM"/>
    <property type="match status" value="1"/>
</dbReference>
<feature type="region of interest" description="Disordered" evidence="8">
    <location>
        <begin position="1"/>
        <end position="132"/>
    </location>
</feature>
<accession>A0A6A4LBZ1</accession>
<dbReference type="PANTHER" id="PTHR11909">
    <property type="entry name" value="CASEIN KINASE-RELATED"/>
    <property type="match status" value="1"/>
</dbReference>
<keyword evidence="5" id="KW-0418">Kinase</keyword>
<dbReference type="GO" id="GO:0004674">
    <property type="term" value="F:protein serine/threonine kinase activity"/>
    <property type="evidence" value="ECO:0007669"/>
    <property type="project" value="UniProtKB-EC"/>
</dbReference>
<evidence type="ECO:0000313" key="11">
    <source>
        <dbReference type="Proteomes" id="UP000428333"/>
    </source>
</evidence>
<keyword evidence="6 7" id="KW-0067">ATP-binding</keyword>
<keyword evidence="3" id="KW-0808">Transferase</keyword>
<dbReference type="Pfam" id="PF24289">
    <property type="entry name" value="DUF7477"/>
    <property type="match status" value="1"/>
</dbReference>
<proteinExistence type="inferred from homology"/>
<dbReference type="PROSITE" id="PS00107">
    <property type="entry name" value="PROTEIN_KINASE_ATP"/>
    <property type="match status" value="1"/>
</dbReference>
<evidence type="ECO:0000256" key="7">
    <source>
        <dbReference type="PROSITE-ProRule" id="PRU10141"/>
    </source>
</evidence>
<feature type="region of interest" description="Disordered" evidence="8">
    <location>
        <begin position="497"/>
        <end position="524"/>
    </location>
</feature>